<comment type="caution">
    <text evidence="3">The sequence shown here is derived from an EMBL/GenBank/DDBJ whole genome shotgun (WGS) entry which is preliminary data.</text>
</comment>
<evidence type="ECO:0000256" key="1">
    <source>
        <dbReference type="ARBA" id="ARBA00008901"/>
    </source>
</evidence>
<dbReference type="EMBL" id="SDAM02001264">
    <property type="protein sequence ID" value="KAH6822564.1"/>
    <property type="molecule type" value="Genomic_DNA"/>
</dbReference>
<name>A0AAD4P0Y7_PERFH</name>
<dbReference type="Pfam" id="PF03097">
    <property type="entry name" value="BRO1"/>
    <property type="match status" value="1"/>
</dbReference>
<keyword evidence="4" id="KW-1185">Reference proteome</keyword>
<dbReference type="PANTHER" id="PTHR23032:SF20">
    <property type="entry name" value="ENDOSOMAL TARGETING BRO1-LIKE DOMAIN-CONTAINING PROTEIN"/>
    <property type="match status" value="1"/>
</dbReference>
<reference evidence="3 4" key="1">
    <citation type="journal article" date="2021" name="Nat. Commun.">
        <title>Incipient diploidization of the medicinal plant Perilla within 10,000 years.</title>
        <authorList>
            <person name="Zhang Y."/>
            <person name="Shen Q."/>
            <person name="Leng L."/>
            <person name="Zhang D."/>
            <person name="Chen S."/>
            <person name="Shi Y."/>
            <person name="Ning Z."/>
            <person name="Chen S."/>
        </authorList>
    </citation>
    <scope>NUCLEOTIDE SEQUENCE [LARGE SCALE GENOMIC DNA]</scope>
    <source>
        <strain evidence="4">cv. PC099</strain>
    </source>
</reference>
<dbReference type="InterPro" id="IPR004328">
    <property type="entry name" value="BRO1_dom"/>
</dbReference>
<dbReference type="InterPro" id="IPR038499">
    <property type="entry name" value="BRO1_sf"/>
</dbReference>
<protein>
    <recommendedName>
        <fullName evidence="2">BRO1 domain-containing protein</fullName>
    </recommendedName>
</protein>
<dbReference type="SMART" id="SM01041">
    <property type="entry name" value="BRO1"/>
    <property type="match status" value="1"/>
</dbReference>
<gene>
    <name evidence="3" type="ORF">C2S53_011472</name>
</gene>
<evidence type="ECO:0000313" key="3">
    <source>
        <dbReference type="EMBL" id="KAH6822564.1"/>
    </source>
</evidence>
<feature type="domain" description="BRO1" evidence="2">
    <location>
        <begin position="31"/>
        <end position="379"/>
    </location>
</feature>
<dbReference type="Gene3D" id="1.25.40.280">
    <property type="entry name" value="alix/aip1 like domains"/>
    <property type="match status" value="1"/>
</dbReference>
<dbReference type="PANTHER" id="PTHR23032">
    <property type="entry name" value="BRO1 DOMAIN-CONTAINING PROTEIN BROX"/>
    <property type="match status" value="1"/>
</dbReference>
<dbReference type="CDD" id="cd09247">
    <property type="entry name" value="BRO1_Alix_like_2"/>
    <property type="match status" value="1"/>
</dbReference>
<dbReference type="Proteomes" id="UP001190926">
    <property type="component" value="Unassembled WGS sequence"/>
</dbReference>
<dbReference type="AlphaFoldDB" id="A0AAD4P0Y7"/>
<proteinExistence type="inferred from homology"/>
<evidence type="ECO:0000313" key="4">
    <source>
        <dbReference type="Proteomes" id="UP001190926"/>
    </source>
</evidence>
<comment type="similarity">
    <text evidence="1">Belongs to the BROX family.</text>
</comment>
<dbReference type="InterPro" id="IPR038898">
    <property type="entry name" value="BROX"/>
</dbReference>
<sequence>MMISYPGLWKLKTKPVVYQHVILASDSGTLEQLKELSSRRKAIEDSINESSFITEAIAREMSGGLTSRCEQDIQKLESYLPLLENFIHHINLNAKNRQVMYWVTEFKMRWSSVLSPSSLFNLQGPKFYQVNDMYFELGMSLFLYGALLRERAFQVLSSDLVQSATLFRKAAGVYNYAAQEVLTNLHWTQERPAEATLSVPSVMSLICLADAQAVTARKARENGNTGGLLAKLHYGVKDFLVEAINILQDATKQCKDTSPRFLDFMSCCKTLHELMGYKYHVEGLKNDGKIGVGIGILRWALGNARKSIPKEESWRVVNQQVIDELSGLLQKYEHENEFVWHEKIPFDDELPLPLPQAARIVSPIPYHPQKWERELMFKL</sequence>
<evidence type="ECO:0000259" key="2">
    <source>
        <dbReference type="PROSITE" id="PS51180"/>
    </source>
</evidence>
<accession>A0AAD4P0Y7</accession>
<organism evidence="3 4">
    <name type="scientific">Perilla frutescens var. hirtella</name>
    <name type="common">Perilla citriodora</name>
    <name type="synonym">Perilla setoyensis</name>
    <dbReference type="NCBI Taxonomy" id="608512"/>
    <lineage>
        <taxon>Eukaryota</taxon>
        <taxon>Viridiplantae</taxon>
        <taxon>Streptophyta</taxon>
        <taxon>Embryophyta</taxon>
        <taxon>Tracheophyta</taxon>
        <taxon>Spermatophyta</taxon>
        <taxon>Magnoliopsida</taxon>
        <taxon>eudicotyledons</taxon>
        <taxon>Gunneridae</taxon>
        <taxon>Pentapetalae</taxon>
        <taxon>asterids</taxon>
        <taxon>lamiids</taxon>
        <taxon>Lamiales</taxon>
        <taxon>Lamiaceae</taxon>
        <taxon>Nepetoideae</taxon>
        <taxon>Elsholtzieae</taxon>
        <taxon>Perilla</taxon>
    </lineage>
</organism>
<dbReference type="PROSITE" id="PS51180">
    <property type="entry name" value="BRO1"/>
    <property type="match status" value="1"/>
</dbReference>